<feature type="transmembrane region" description="Helical" evidence="1">
    <location>
        <begin position="69"/>
        <end position="90"/>
    </location>
</feature>
<sequence>MTTELFARFVVYFTQLGIALLLCYLLWHFSRIYRQEYIKCWFAALLCFALYQSAILIQGAAGLGRGTTLISSVFQFLLIFTSYAFAVLLLRGMVMTRHDRQHLLLRVKLLPTLLLLSAVALLSVVPFALSDALAGWQLYFQLYIRLLLMGIVLLTAAVGLWQRMSPTLGQRLAVVTLILWGLLYVGNGIWLMLAERQEEWSYWILLYKSAELFLLCCLGLSLIIWLQEHERSTNEQLTEKAHYLNRYDQLTGALNRDALLSVLNDQLRQEKAAPLHLLMLGLDKFKTVNESVGLKQGDEILRQLIRRFEQSVLKPALIARTGGDIFTLVITDVHNDTQLQFTIRHLQQLVEKSFVLDCGSLKLSCSIGLAKFPLHATTAEQLVQKANIAFHQAKRMQSRWLEYQPGMEDETSRLISWETELLAAMEHSQFVLYFQPQCSARDNSIEAFEVLLRWQHPQKGFLLPGQFLPFVEQLGLNRQLDLWVLRKAVYTISQWKQQQLHIPLAVNMSPVNFQLDGLKREIQRLLLQYKVSPDLLELEITENTAMHDMEKGSNYVMELQQMGIRVSIDDFGTGYSSLAYLRRMPIDKIKIDRSFVMDMAGNDSDMMIVKTMIKLAHGLGKRILAEGVETAVQLELLQNMSCDAVQGYYLAKPLTEPDAIAFYRKKMSL</sequence>
<gene>
    <name evidence="4" type="ORF">SAMN05660691_01715</name>
</gene>
<proteinExistence type="predicted"/>
<feature type="domain" description="EAL" evidence="2">
    <location>
        <begin position="414"/>
        <end position="667"/>
    </location>
</feature>
<dbReference type="Proteomes" id="UP000199371">
    <property type="component" value="Unassembled WGS sequence"/>
</dbReference>
<dbReference type="CDD" id="cd01948">
    <property type="entry name" value="EAL"/>
    <property type="match status" value="1"/>
</dbReference>
<dbReference type="RefSeq" id="WP_092792322.1">
    <property type="nucleotide sequence ID" value="NZ_FNXF01000005.1"/>
</dbReference>
<keyword evidence="1" id="KW-1133">Transmembrane helix</keyword>
<dbReference type="InterPro" id="IPR029787">
    <property type="entry name" value="Nucleotide_cyclase"/>
</dbReference>
<dbReference type="InterPro" id="IPR050706">
    <property type="entry name" value="Cyclic-di-GMP_PDE-like"/>
</dbReference>
<dbReference type="SMART" id="SM00052">
    <property type="entry name" value="EAL"/>
    <property type="match status" value="1"/>
</dbReference>
<feature type="transmembrane region" description="Helical" evidence="1">
    <location>
        <begin position="205"/>
        <end position="226"/>
    </location>
</feature>
<accession>A0A1H6LFU4</accession>
<dbReference type="OrthoDB" id="8553030at2"/>
<protein>
    <submittedName>
        <fullName evidence="4">Diguanylate cyclase (GGDEF) domain-containing protein</fullName>
    </submittedName>
</protein>
<evidence type="ECO:0000259" key="3">
    <source>
        <dbReference type="PROSITE" id="PS50887"/>
    </source>
</evidence>
<dbReference type="PROSITE" id="PS50883">
    <property type="entry name" value="EAL"/>
    <property type="match status" value="1"/>
</dbReference>
<feature type="transmembrane region" description="Helical" evidence="1">
    <location>
        <begin position="110"/>
        <end position="130"/>
    </location>
</feature>
<dbReference type="STRING" id="173990.SAMN05660691_01715"/>
<keyword evidence="1" id="KW-0472">Membrane</keyword>
<evidence type="ECO:0000313" key="4">
    <source>
        <dbReference type="EMBL" id="SEH84131.1"/>
    </source>
</evidence>
<name>A0A1H6LFU4_9GAMM</name>
<dbReference type="PROSITE" id="PS50887">
    <property type="entry name" value="GGDEF"/>
    <property type="match status" value="1"/>
</dbReference>
<dbReference type="SUPFAM" id="SSF141868">
    <property type="entry name" value="EAL domain-like"/>
    <property type="match status" value="1"/>
</dbReference>
<dbReference type="PANTHER" id="PTHR33121:SF70">
    <property type="entry name" value="SIGNALING PROTEIN YKOW"/>
    <property type="match status" value="1"/>
</dbReference>
<dbReference type="NCBIfam" id="TIGR00254">
    <property type="entry name" value="GGDEF"/>
    <property type="match status" value="1"/>
</dbReference>
<dbReference type="CDD" id="cd01949">
    <property type="entry name" value="GGDEF"/>
    <property type="match status" value="1"/>
</dbReference>
<dbReference type="Gene3D" id="3.30.70.270">
    <property type="match status" value="1"/>
</dbReference>
<dbReference type="InterPro" id="IPR001633">
    <property type="entry name" value="EAL_dom"/>
</dbReference>
<evidence type="ECO:0000259" key="2">
    <source>
        <dbReference type="PROSITE" id="PS50883"/>
    </source>
</evidence>
<dbReference type="SUPFAM" id="SSF55073">
    <property type="entry name" value="Nucleotide cyclase"/>
    <property type="match status" value="1"/>
</dbReference>
<feature type="transmembrane region" description="Helical" evidence="1">
    <location>
        <begin position="142"/>
        <end position="160"/>
    </location>
</feature>
<dbReference type="InterPro" id="IPR043128">
    <property type="entry name" value="Rev_trsase/Diguanyl_cyclase"/>
</dbReference>
<evidence type="ECO:0000256" key="1">
    <source>
        <dbReference type="SAM" id="Phobius"/>
    </source>
</evidence>
<dbReference type="SMART" id="SM00267">
    <property type="entry name" value="GGDEF"/>
    <property type="match status" value="1"/>
</dbReference>
<dbReference type="AlphaFoldDB" id="A0A1H6LFU4"/>
<reference evidence="5" key="1">
    <citation type="submission" date="2016-10" db="EMBL/GenBank/DDBJ databases">
        <authorList>
            <person name="Varghese N."/>
            <person name="Submissions S."/>
        </authorList>
    </citation>
    <scope>NUCLEOTIDE SEQUENCE [LARGE SCALE GENOMIC DNA]</scope>
    <source>
        <strain evidence="5">DSM 17616</strain>
    </source>
</reference>
<dbReference type="EMBL" id="FNXF01000005">
    <property type="protein sequence ID" value="SEH84131.1"/>
    <property type="molecule type" value="Genomic_DNA"/>
</dbReference>
<dbReference type="InterPro" id="IPR035919">
    <property type="entry name" value="EAL_sf"/>
</dbReference>
<feature type="transmembrane region" description="Helical" evidence="1">
    <location>
        <begin position="172"/>
        <end position="193"/>
    </location>
</feature>
<dbReference type="InterPro" id="IPR000160">
    <property type="entry name" value="GGDEF_dom"/>
</dbReference>
<organism evidence="4 5">
    <name type="scientific">Rheinheimera pacifica</name>
    <dbReference type="NCBI Taxonomy" id="173990"/>
    <lineage>
        <taxon>Bacteria</taxon>
        <taxon>Pseudomonadati</taxon>
        <taxon>Pseudomonadota</taxon>
        <taxon>Gammaproteobacteria</taxon>
        <taxon>Chromatiales</taxon>
        <taxon>Chromatiaceae</taxon>
        <taxon>Rheinheimera</taxon>
    </lineage>
</organism>
<feature type="transmembrane region" description="Helical" evidence="1">
    <location>
        <begin position="41"/>
        <end position="63"/>
    </location>
</feature>
<keyword evidence="1" id="KW-0812">Transmembrane</keyword>
<dbReference type="Pfam" id="PF00990">
    <property type="entry name" value="GGDEF"/>
    <property type="match status" value="1"/>
</dbReference>
<feature type="domain" description="GGDEF" evidence="3">
    <location>
        <begin position="273"/>
        <end position="405"/>
    </location>
</feature>
<dbReference type="PANTHER" id="PTHR33121">
    <property type="entry name" value="CYCLIC DI-GMP PHOSPHODIESTERASE PDEF"/>
    <property type="match status" value="1"/>
</dbReference>
<dbReference type="Pfam" id="PF00563">
    <property type="entry name" value="EAL"/>
    <property type="match status" value="1"/>
</dbReference>
<feature type="transmembrane region" description="Helical" evidence="1">
    <location>
        <begin position="6"/>
        <end position="29"/>
    </location>
</feature>
<evidence type="ECO:0000313" key="5">
    <source>
        <dbReference type="Proteomes" id="UP000199371"/>
    </source>
</evidence>
<dbReference type="Gene3D" id="3.20.20.450">
    <property type="entry name" value="EAL domain"/>
    <property type="match status" value="1"/>
</dbReference>
<keyword evidence="5" id="KW-1185">Reference proteome</keyword>
<dbReference type="GO" id="GO:0071111">
    <property type="term" value="F:cyclic-guanylate-specific phosphodiesterase activity"/>
    <property type="evidence" value="ECO:0007669"/>
    <property type="project" value="InterPro"/>
</dbReference>